<evidence type="ECO:0000256" key="3">
    <source>
        <dbReference type="ARBA" id="ARBA00022896"/>
    </source>
</evidence>
<dbReference type="NCBIfam" id="NF003975">
    <property type="entry name" value="PRK05467.1-4"/>
    <property type="match status" value="1"/>
</dbReference>
<evidence type="ECO:0000256" key="2">
    <source>
        <dbReference type="ARBA" id="ARBA00022723"/>
    </source>
</evidence>
<evidence type="ECO:0000313" key="9">
    <source>
        <dbReference type="EMBL" id="MFD0848970.1"/>
    </source>
</evidence>
<dbReference type="RefSeq" id="WP_381490678.1">
    <property type="nucleotide sequence ID" value="NZ_JBHTIK010000005.1"/>
</dbReference>
<keyword evidence="3 7" id="KW-0847">Vitamin C</keyword>
<feature type="binding site" evidence="7">
    <location>
        <position position="96"/>
    </location>
    <ligand>
        <name>Fe cation</name>
        <dbReference type="ChEBI" id="CHEBI:24875"/>
    </ligand>
</feature>
<name>A0ABW3C4Z6_SPHXN</name>
<dbReference type="Gene3D" id="2.60.120.620">
    <property type="entry name" value="q2cbj1_9rhob like domain"/>
    <property type="match status" value="1"/>
</dbReference>
<dbReference type="InterPro" id="IPR044862">
    <property type="entry name" value="Pro_4_hyd_alph_FE2OG_OXY"/>
</dbReference>
<dbReference type="InterPro" id="IPR005123">
    <property type="entry name" value="Oxoglu/Fe-dep_dioxygenase_dom"/>
</dbReference>
<dbReference type="PANTHER" id="PTHR41536">
    <property type="entry name" value="PKHD-TYPE HYDROXYLASE YBIX"/>
    <property type="match status" value="1"/>
</dbReference>
<sequence>MIICIGDVLDGSKLESIRALAARGGFMDGRGTAGGAASTVKKVDQLPGTDPAYAEITAIVAEAVSQNEVVAASALPRLMSRLLISRAGPGMGYGPHADNAVMGDPPIRTDLAFTVFINDEDSYDGGELVVSDAQGDQVLKLPAGAMVLYPATTIHRVNTVTRGERLVVVGWIQSLVRDPRVREMLLDLSIAERQLLETTGKGEAFDLIAKSRSNLLRLFAET</sequence>
<dbReference type="EMBL" id="JBHTIK010000005">
    <property type="protein sequence ID" value="MFD0848970.1"/>
    <property type="molecule type" value="Genomic_DNA"/>
</dbReference>
<dbReference type="SMART" id="SM00702">
    <property type="entry name" value="P4Hc"/>
    <property type="match status" value="1"/>
</dbReference>
<evidence type="ECO:0000256" key="5">
    <source>
        <dbReference type="ARBA" id="ARBA00023002"/>
    </source>
</evidence>
<keyword evidence="10" id="KW-1185">Reference proteome</keyword>
<protein>
    <submittedName>
        <fullName evidence="9">Fe2+-dependent dioxygenase</fullName>
    </submittedName>
</protein>
<dbReference type="HAMAP" id="MF_00657">
    <property type="entry name" value="Hydroxyl_YbiX"/>
    <property type="match status" value="1"/>
</dbReference>
<feature type="binding site" evidence="7">
    <location>
        <position position="155"/>
    </location>
    <ligand>
        <name>Fe cation</name>
        <dbReference type="ChEBI" id="CHEBI:24875"/>
    </ligand>
</feature>
<evidence type="ECO:0000259" key="8">
    <source>
        <dbReference type="PROSITE" id="PS51471"/>
    </source>
</evidence>
<keyword evidence="2 7" id="KW-0479">Metal-binding</keyword>
<feature type="binding site" evidence="7">
    <location>
        <position position="165"/>
    </location>
    <ligand>
        <name>2-oxoglutarate</name>
        <dbReference type="ChEBI" id="CHEBI:16810"/>
    </ligand>
</feature>
<proteinExistence type="inferred from homology"/>
<evidence type="ECO:0000256" key="1">
    <source>
        <dbReference type="ARBA" id="ARBA00001961"/>
    </source>
</evidence>
<dbReference type="Pfam" id="PF13640">
    <property type="entry name" value="2OG-FeII_Oxy_3"/>
    <property type="match status" value="1"/>
</dbReference>
<evidence type="ECO:0000256" key="6">
    <source>
        <dbReference type="ARBA" id="ARBA00023004"/>
    </source>
</evidence>
<dbReference type="InterPro" id="IPR023550">
    <property type="entry name" value="PKHD_hydroxylase"/>
</dbReference>
<keyword evidence="6 7" id="KW-0408">Iron</keyword>
<evidence type="ECO:0000256" key="7">
    <source>
        <dbReference type="HAMAP-Rule" id="MF_00657"/>
    </source>
</evidence>
<keyword evidence="5 7" id="KW-0560">Oxidoreductase</keyword>
<evidence type="ECO:0000256" key="4">
    <source>
        <dbReference type="ARBA" id="ARBA00022964"/>
    </source>
</evidence>
<dbReference type="PROSITE" id="PS51471">
    <property type="entry name" value="FE2OG_OXY"/>
    <property type="match status" value="1"/>
</dbReference>
<comment type="caution">
    <text evidence="9">The sequence shown here is derived from an EMBL/GenBank/DDBJ whole genome shotgun (WGS) entry which is preliminary data.</text>
</comment>
<feature type="domain" description="Fe2OG dioxygenase" evidence="8">
    <location>
        <begin position="77"/>
        <end position="174"/>
    </location>
</feature>
<comment type="cofactor">
    <cofactor evidence="7">
        <name>Fe(2+)</name>
        <dbReference type="ChEBI" id="CHEBI:29033"/>
    </cofactor>
    <text evidence="7">Binds 1 Fe(2+) ion per subunit.</text>
</comment>
<evidence type="ECO:0000313" key="10">
    <source>
        <dbReference type="Proteomes" id="UP001597124"/>
    </source>
</evidence>
<feature type="binding site" evidence="7">
    <location>
        <position position="98"/>
    </location>
    <ligand>
        <name>Fe cation</name>
        <dbReference type="ChEBI" id="CHEBI:24875"/>
    </ligand>
</feature>
<dbReference type="InterPro" id="IPR006620">
    <property type="entry name" value="Pro_4_hyd_alph"/>
</dbReference>
<dbReference type="GO" id="GO:0051213">
    <property type="term" value="F:dioxygenase activity"/>
    <property type="evidence" value="ECO:0007669"/>
    <property type="project" value="UniProtKB-KW"/>
</dbReference>
<dbReference type="Proteomes" id="UP001597124">
    <property type="component" value="Unassembled WGS sequence"/>
</dbReference>
<dbReference type="Gene3D" id="4.10.860.20">
    <property type="entry name" value="Rabenosyn, Rab binding domain"/>
    <property type="match status" value="1"/>
</dbReference>
<reference evidence="10" key="1">
    <citation type="journal article" date="2019" name="Int. J. Syst. Evol. Microbiol.">
        <title>The Global Catalogue of Microorganisms (GCM) 10K type strain sequencing project: providing services to taxonomists for standard genome sequencing and annotation.</title>
        <authorList>
            <consortium name="The Broad Institute Genomics Platform"/>
            <consortium name="The Broad Institute Genome Sequencing Center for Infectious Disease"/>
            <person name="Wu L."/>
            <person name="Ma J."/>
        </authorList>
    </citation>
    <scope>NUCLEOTIDE SEQUENCE [LARGE SCALE GENOMIC DNA]</scope>
    <source>
        <strain evidence="10">CCUG 52537</strain>
    </source>
</reference>
<dbReference type="NCBIfam" id="NF003974">
    <property type="entry name" value="PRK05467.1-3"/>
    <property type="match status" value="1"/>
</dbReference>
<comment type="cofactor">
    <cofactor evidence="1 7">
        <name>L-ascorbate</name>
        <dbReference type="ChEBI" id="CHEBI:38290"/>
    </cofactor>
</comment>
<dbReference type="PANTHER" id="PTHR41536:SF1">
    <property type="entry name" value="PKHD-TYPE HYDROXYLASE YBIX"/>
    <property type="match status" value="1"/>
</dbReference>
<keyword evidence="4 7" id="KW-0223">Dioxygenase</keyword>
<accession>A0ABW3C4Z6</accession>
<organism evidence="9 10">
    <name type="scientific">Sphingosinicella xenopeptidilytica</name>
    <dbReference type="NCBI Taxonomy" id="364098"/>
    <lineage>
        <taxon>Bacteria</taxon>
        <taxon>Pseudomonadati</taxon>
        <taxon>Pseudomonadota</taxon>
        <taxon>Alphaproteobacteria</taxon>
        <taxon>Sphingomonadales</taxon>
        <taxon>Sphingosinicellaceae</taxon>
        <taxon>Sphingosinicella</taxon>
    </lineage>
</organism>
<gene>
    <name evidence="9" type="ORF">ACFQ00_11590</name>
</gene>